<dbReference type="InterPro" id="IPR001087">
    <property type="entry name" value="GDSL"/>
</dbReference>
<keyword evidence="3" id="KW-0378">Hydrolase</keyword>
<dbReference type="EnsemblPlants" id="Pp3c1_17870V3.1">
    <property type="protein sequence ID" value="Pp3c1_17870V3.1"/>
    <property type="gene ID" value="Pp3c1_17870"/>
</dbReference>
<dbReference type="PaxDb" id="3218-PP1S570_2V6.1"/>
<dbReference type="SUPFAM" id="SSF52266">
    <property type="entry name" value="SGNH hydrolase"/>
    <property type="match status" value="1"/>
</dbReference>
<reference evidence="6" key="3">
    <citation type="submission" date="2020-12" db="UniProtKB">
        <authorList>
            <consortium name="EnsemblPlants"/>
        </authorList>
    </citation>
    <scope>IDENTIFICATION</scope>
</reference>
<dbReference type="OrthoDB" id="1600564at2759"/>
<dbReference type="AlphaFoldDB" id="A0A2K1L8I5"/>
<dbReference type="STRING" id="3218.A0A2K1L8I5"/>
<accession>A0A2K1L8I5</accession>
<dbReference type="GO" id="GO:0016788">
    <property type="term" value="F:hydrolase activity, acting on ester bonds"/>
    <property type="evidence" value="ECO:0007669"/>
    <property type="project" value="InterPro"/>
</dbReference>
<keyword evidence="2 4" id="KW-0732">Signal</keyword>
<dbReference type="Pfam" id="PF00657">
    <property type="entry name" value="Lipase_GDSL"/>
    <property type="match status" value="1"/>
</dbReference>
<dbReference type="InterPro" id="IPR035669">
    <property type="entry name" value="SGNH_plant_lipase-like"/>
</dbReference>
<comment type="similarity">
    <text evidence="1">Belongs to the 'GDSL' lipolytic enzyme family.</text>
</comment>
<keyword evidence="7" id="KW-1185">Reference proteome</keyword>
<feature type="chain" id="PRO_5044576519" description="GDSL esterase/lipase" evidence="4">
    <location>
        <begin position="31"/>
        <end position="403"/>
    </location>
</feature>
<dbReference type="Gramene" id="Pp3c1_17870V3.1">
    <property type="protein sequence ID" value="Pp3c1_17870V3.1"/>
    <property type="gene ID" value="Pp3c1_17870"/>
</dbReference>
<evidence type="ECO:0000313" key="5">
    <source>
        <dbReference type="EMBL" id="PNR62350.1"/>
    </source>
</evidence>
<dbReference type="Proteomes" id="UP000006727">
    <property type="component" value="Chromosome 1"/>
</dbReference>
<evidence type="ECO:0000313" key="6">
    <source>
        <dbReference type="EnsemblPlants" id="Pp3c1_17870V3.1"/>
    </source>
</evidence>
<name>A0A2K1L8I5_PHYPA</name>
<dbReference type="PANTHER" id="PTHR22835">
    <property type="entry name" value="ZINC FINGER FYVE DOMAIN CONTAINING PROTEIN"/>
    <property type="match status" value="1"/>
</dbReference>
<reference evidence="5 7" key="1">
    <citation type="journal article" date="2008" name="Science">
        <title>The Physcomitrella genome reveals evolutionary insights into the conquest of land by plants.</title>
        <authorList>
            <person name="Rensing S."/>
            <person name="Lang D."/>
            <person name="Zimmer A."/>
            <person name="Terry A."/>
            <person name="Salamov A."/>
            <person name="Shapiro H."/>
            <person name="Nishiyama T."/>
            <person name="Perroud P.-F."/>
            <person name="Lindquist E."/>
            <person name="Kamisugi Y."/>
            <person name="Tanahashi T."/>
            <person name="Sakakibara K."/>
            <person name="Fujita T."/>
            <person name="Oishi K."/>
            <person name="Shin-I T."/>
            <person name="Kuroki Y."/>
            <person name="Toyoda A."/>
            <person name="Suzuki Y."/>
            <person name="Hashimoto A."/>
            <person name="Yamaguchi K."/>
            <person name="Sugano A."/>
            <person name="Kohara Y."/>
            <person name="Fujiyama A."/>
            <person name="Anterola A."/>
            <person name="Aoki S."/>
            <person name="Ashton N."/>
            <person name="Barbazuk W.B."/>
            <person name="Barker E."/>
            <person name="Bennetzen J."/>
            <person name="Bezanilla M."/>
            <person name="Blankenship R."/>
            <person name="Cho S.H."/>
            <person name="Dutcher S."/>
            <person name="Estelle M."/>
            <person name="Fawcett J.A."/>
            <person name="Gundlach H."/>
            <person name="Hanada K."/>
            <person name="Heyl A."/>
            <person name="Hicks K.A."/>
            <person name="Hugh J."/>
            <person name="Lohr M."/>
            <person name="Mayer K."/>
            <person name="Melkozernov A."/>
            <person name="Murata T."/>
            <person name="Nelson D."/>
            <person name="Pils B."/>
            <person name="Prigge M."/>
            <person name="Reiss B."/>
            <person name="Renner T."/>
            <person name="Rombauts S."/>
            <person name="Rushton P."/>
            <person name="Sanderfoot A."/>
            <person name="Schween G."/>
            <person name="Shiu S.-H."/>
            <person name="Stueber K."/>
            <person name="Theodoulou F.L."/>
            <person name="Tu H."/>
            <person name="Van de Peer Y."/>
            <person name="Verrier P.J."/>
            <person name="Waters E."/>
            <person name="Wood A."/>
            <person name="Yang L."/>
            <person name="Cove D."/>
            <person name="Cuming A."/>
            <person name="Hasebe M."/>
            <person name="Lucas S."/>
            <person name="Mishler D.B."/>
            <person name="Reski R."/>
            <person name="Grigoriev I."/>
            <person name="Quatrano R.S."/>
            <person name="Boore J.L."/>
        </authorList>
    </citation>
    <scope>NUCLEOTIDE SEQUENCE [LARGE SCALE GENOMIC DNA]</scope>
    <source>
        <strain evidence="6 7">cv. Gransden 2004</strain>
    </source>
</reference>
<dbReference type="GeneID" id="112288160"/>
<reference evidence="5 7" key="2">
    <citation type="journal article" date="2018" name="Plant J.">
        <title>The Physcomitrella patens chromosome-scale assembly reveals moss genome structure and evolution.</title>
        <authorList>
            <person name="Lang D."/>
            <person name="Ullrich K.K."/>
            <person name="Murat F."/>
            <person name="Fuchs J."/>
            <person name="Jenkins J."/>
            <person name="Haas F.B."/>
            <person name="Piednoel M."/>
            <person name="Gundlach H."/>
            <person name="Van Bel M."/>
            <person name="Meyberg R."/>
            <person name="Vives C."/>
            <person name="Morata J."/>
            <person name="Symeonidi A."/>
            <person name="Hiss M."/>
            <person name="Muchero W."/>
            <person name="Kamisugi Y."/>
            <person name="Saleh O."/>
            <person name="Blanc G."/>
            <person name="Decker E.L."/>
            <person name="van Gessel N."/>
            <person name="Grimwood J."/>
            <person name="Hayes R.D."/>
            <person name="Graham S.W."/>
            <person name="Gunter L.E."/>
            <person name="McDaniel S.F."/>
            <person name="Hoernstein S.N.W."/>
            <person name="Larsson A."/>
            <person name="Li F.W."/>
            <person name="Perroud P.F."/>
            <person name="Phillips J."/>
            <person name="Ranjan P."/>
            <person name="Rokshar D.S."/>
            <person name="Rothfels C.J."/>
            <person name="Schneider L."/>
            <person name="Shu S."/>
            <person name="Stevenson D.W."/>
            <person name="Thummler F."/>
            <person name="Tillich M."/>
            <person name="Villarreal Aguilar J.C."/>
            <person name="Widiez T."/>
            <person name="Wong G.K."/>
            <person name="Wymore A."/>
            <person name="Zhang Y."/>
            <person name="Zimmer A.D."/>
            <person name="Quatrano R.S."/>
            <person name="Mayer K.F.X."/>
            <person name="Goodstein D."/>
            <person name="Casacuberta J.M."/>
            <person name="Vandepoele K."/>
            <person name="Reski R."/>
            <person name="Cuming A.C."/>
            <person name="Tuskan G.A."/>
            <person name="Maumus F."/>
            <person name="Salse J."/>
            <person name="Schmutz J."/>
            <person name="Rensing S.A."/>
        </authorList>
    </citation>
    <scope>NUCLEOTIDE SEQUENCE [LARGE SCALE GENOMIC DNA]</scope>
    <source>
        <strain evidence="6 7">cv. Gransden 2004</strain>
    </source>
</reference>
<dbReference type="RefSeq" id="XP_024387818.1">
    <property type="nucleotide sequence ID" value="XM_024532050.2"/>
</dbReference>
<gene>
    <name evidence="6" type="primary">LOC112288160</name>
    <name evidence="5" type="ORF">PHYPA_000774</name>
</gene>
<proteinExistence type="inferred from homology"/>
<dbReference type="PANTHER" id="PTHR22835:SF659">
    <property type="entry name" value="GDSL LIPASE_ACYLHYDROLASE, PUTATIVE (AFU_ORTHOLOGUE AFUA_2G00510)-RELATED"/>
    <property type="match status" value="1"/>
</dbReference>
<feature type="signal peptide" evidence="4">
    <location>
        <begin position="1"/>
        <end position="30"/>
    </location>
</feature>
<dbReference type="EnsemblPlants" id="Pp3c1_17870V3.2">
    <property type="protein sequence ID" value="Pp3c1_17870V3.2"/>
    <property type="gene ID" value="Pp3c1_17870"/>
</dbReference>
<dbReference type="Gene3D" id="3.40.50.1110">
    <property type="entry name" value="SGNH hydrolase"/>
    <property type="match status" value="1"/>
</dbReference>
<evidence type="ECO:0008006" key="8">
    <source>
        <dbReference type="Google" id="ProtNLM"/>
    </source>
</evidence>
<dbReference type="CDD" id="cd01837">
    <property type="entry name" value="SGNH_plant_lipase_like"/>
    <property type="match status" value="1"/>
</dbReference>
<protein>
    <recommendedName>
        <fullName evidence="8">GDSL esterase/lipase</fullName>
    </recommendedName>
</protein>
<dbReference type="Gramene" id="Pp3c1_17870V3.2">
    <property type="protein sequence ID" value="Pp3c1_17870V3.2"/>
    <property type="gene ID" value="Pp3c1_17870"/>
</dbReference>
<dbReference type="InterPro" id="IPR036514">
    <property type="entry name" value="SGNH_hydro_sf"/>
</dbReference>
<evidence type="ECO:0000256" key="4">
    <source>
        <dbReference type="SAM" id="SignalP"/>
    </source>
</evidence>
<evidence type="ECO:0000313" key="7">
    <source>
        <dbReference type="Proteomes" id="UP000006727"/>
    </source>
</evidence>
<evidence type="ECO:0000256" key="2">
    <source>
        <dbReference type="ARBA" id="ARBA00022729"/>
    </source>
</evidence>
<sequence>MTIQLGTPCEVRCIAVALLLGLLCCFDVDAVATASDAEASEYTCYPSVFVFGDSRSDVGEVQASLPFSFLSASPPYGSSYFGRPASRFSDGRLSIDFLAQAFNIPFLSAYLQGINSDFRKGINFAASSGNARPVQYKGVIFHLQAQVQQYKWAKHLASDAGAIGDGTISKGPVASSFDQGLHIINIGENDYRKGYFNNLSYEEVAKSIPDVVGNITLALENLYESGARKFLVFNIPSEGCKGFLLAQFPGSSPGDYDRLGCLRAMNNITQQHNARLKSAVDDIRGKHPDALFMLADDYGFNLDLIENPEKYGFKYTIQACCGVRPTPYNYDPARSCGHPDATVCSHPSEYISWDGIHPTEHQNRLQALAFLSGRFIDPPGALAGHCKPNFTDFKEQIPVADQR</sequence>
<organism evidence="5">
    <name type="scientific">Physcomitrium patens</name>
    <name type="common">Spreading-leaved earth moss</name>
    <name type="synonym">Physcomitrella patens</name>
    <dbReference type="NCBI Taxonomy" id="3218"/>
    <lineage>
        <taxon>Eukaryota</taxon>
        <taxon>Viridiplantae</taxon>
        <taxon>Streptophyta</taxon>
        <taxon>Embryophyta</taxon>
        <taxon>Bryophyta</taxon>
        <taxon>Bryophytina</taxon>
        <taxon>Bryopsida</taxon>
        <taxon>Funariidae</taxon>
        <taxon>Funariales</taxon>
        <taxon>Funariaceae</taxon>
        <taxon>Physcomitrium</taxon>
    </lineage>
</organism>
<evidence type="ECO:0000256" key="1">
    <source>
        <dbReference type="ARBA" id="ARBA00008668"/>
    </source>
</evidence>
<evidence type="ECO:0000256" key="3">
    <source>
        <dbReference type="ARBA" id="ARBA00022801"/>
    </source>
</evidence>
<dbReference type="EMBL" id="ABEU02000001">
    <property type="protein sequence ID" value="PNR62350.1"/>
    <property type="molecule type" value="Genomic_DNA"/>
</dbReference>